<dbReference type="Gene3D" id="3.40.190.10">
    <property type="entry name" value="Periplasmic binding protein-like II"/>
    <property type="match status" value="2"/>
</dbReference>
<dbReference type="RefSeq" id="WP_024569435.1">
    <property type="nucleotide sequence ID" value="NZ_CP037900.1"/>
</dbReference>
<gene>
    <name evidence="5" type="ORF">DDF84_006325</name>
</gene>
<keyword evidence="4" id="KW-0804">Transcription</keyword>
<evidence type="ECO:0000313" key="5">
    <source>
        <dbReference type="EMBL" id="QBP09399.1"/>
    </source>
</evidence>
<dbReference type="PROSITE" id="PS50931">
    <property type="entry name" value="HTH_LYSR"/>
    <property type="match status" value="1"/>
</dbReference>
<dbReference type="InterPro" id="IPR036388">
    <property type="entry name" value="WH-like_DNA-bd_sf"/>
</dbReference>
<dbReference type="PANTHER" id="PTHR30537:SF74">
    <property type="entry name" value="HTH-TYPE TRANSCRIPTIONAL REGULATOR TRPI"/>
    <property type="match status" value="1"/>
</dbReference>
<organism evidence="5 6">
    <name type="scientific">Cupriavidus metallidurans</name>
    <dbReference type="NCBI Taxonomy" id="119219"/>
    <lineage>
        <taxon>Bacteria</taxon>
        <taxon>Pseudomonadati</taxon>
        <taxon>Pseudomonadota</taxon>
        <taxon>Betaproteobacteria</taxon>
        <taxon>Burkholderiales</taxon>
        <taxon>Burkholderiaceae</taxon>
        <taxon>Cupriavidus</taxon>
    </lineage>
</organism>
<dbReference type="GO" id="GO:0043565">
    <property type="term" value="F:sequence-specific DNA binding"/>
    <property type="evidence" value="ECO:0007669"/>
    <property type="project" value="TreeGrafter"/>
</dbReference>
<evidence type="ECO:0000256" key="1">
    <source>
        <dbReference type="ARBA" id="ARBA00009437"/>
    </source>
</evidence>
<sequence>MRTLPPMSTLRAFEATARTGSVTRAAEELFRTHGAVSRQLRQLQEHAGVELFEREGTGLRLNEHGQALYEVVRTALDQLEQGYGRLLDQARGPTLHVACSATFAMRWLVPELVDFYRLRPDIRIRLSMTSAREIRTEGADVVIAWDLSSYPAAERQRAIQLAPVAFGPVCAPAYAPEVATGARITHDFTSSAWDQWEALTGHHIAPGAGLTFPHTHLCIQAALSGLGVALIEQRLIQAELAAGTLVAPYGFTAFGGGLMAVPATRDVPADADVFIAWLQRRLLPPADSRAPRQAGQNGA</sequence>
<dbReference type="SUPFAM" id="SSF46785">
    <property type="entry name" value="Winged helix' DNA-binding domain"/>
    <property type="match status" value="1"/>
</dbReference>
<dbReference type="InterPro" id="IPR000847">
    <property type="entry name" value="LysR_HTH_N"/>
</dbReference>
<evidence type="ECO:0000256" key="4">
    <source>
        <dbReference type="ARBA" id="ARBA00023163"/>
    </source>
</evidence>
<dbReference type="InterPro" id="IPR005119">
    <property type="entry name" value="LysR_subst-bd"/>
</dbReference>
<name>A0A132HJM3_9BURK</name>
<dbReference type="GO" id="GO:0006351">
    <property type="term" value="P:DNA-templated transcription"/>
    <property type="evidence" value="ECO:0007669"/>
    <property type="project" value="TreeGrafter"/>
</dbReference>
<dbReference type="Pfam" id="PF03466">
    <property type="entry name" value="LysR_substrate"/>
    <property type="match status" value="1"/>
</dbReference>
<dbReference type="PRINTS" id="PR00039">
    <property type="entry name" value="HTHLYSR"/>
</dbReference>
<dbReference type="EMBL" id="CP037900">
    <property type="protein sequence ID" value="QBP09399.1"/>
    <property type="molecule type" value="Genomic_DNA"/>
</dbReference>
<evidence type="ECO:0000313" key="6">
    <source>
        <dbReference type="Proteomes" id="UP000253772"/>
    </source>
</evidence>
<dbReference type="AlphaFoldDB" id="A0A132HJM3"/>
<dbReference type="InterPro" id="IPR058163">
    <property type="entry name" value="LysR-type_TF_proteobact-type"/>
</dbReference>
<comment type="similarity">
    <text evidence="1">Belongs to the LysR transcriptional regulatory family.</text>
</comment>
<dbReference type="PANTHER" id="PTHR30537">
    <property type="entry name" value="HTH-TYPE TRANSCRIPTIONAL REGULATOR"/>
    <property type="match status" value="1"/>
</dbReference>
<keyword evidence="3" id="KW-0238">DNA-binding</keyword>
<reference evidence="5 6" key="1">
    <citation type="submission" date="2019-03" db="EMBL/GenBank/DDBJ databases">
        <title>Comparative insights into the high quality Complete genome sequence of highly metal resistant Cupriavidus metallidurans strain BS1 isolated from a gold-copper mine.</title>
        <authorList>
            <person name="Mazhar H.S."/>
            <person name="Rensing C."/>
        </authorList>
    </citation>
    <scope>NUCLEOTIDE SEQUENCE [LARGE SCALE GENOMIC DNA]</scope>
    <source>
        <strain evidence="5 6">BS1</strain>
    </source>
</reference>
<protein>
    <submittedName>
        <fullName evidence="5">LysR family transcriptional regulator</fullName>
    </submittedName>
</protein>
<dbReference type="Gene3D" id="1.10.10.10">
    <property type="entry name" value="Winged helix-like DNA-binding domain superfamily/Winged helix DNA-binding domain"/>
    <property type="match status" value="1"/>
</dbReference>
<dbReference type="SUPFAM" id="SSF53850">
    <property type="entry name" value="Periplasmic binding protein-like II"/>
    <property type="match status" value="1"/>
</dbReference>
<dbReference type="Pfam" id="PF00126">
    <property type="entry name" value="HTH_1"/>
    <property type="match status" value="1"/>
</dbReference>
<proteinExistence type="inferred from homology"/>
<dbReference type="InterPro" id="IPR036390">
    <property type="entry name" value="WH_DNA-bd_sf"/>
</dbReference>
<keyword evidence="2" id="KW-0805">Transcription regulation</keyword>
<evidence type="ECO:0000256" key="2">
    <source>
        <dbReference type="ARBA" id="ARBA00023015"/>
    </source>
</evidence>
<dbReference type="Proteomes" id="UP000253772">
    <property type="component" value="Chromosome c1"/>
</dbReference>
<dbReference type="GO" id="GO:0003700">
    <property type="term" value="F:DNA-binding transcription factor activity"/>
    <property type="evidence" value="ECO:0007669"/>
    <property type="project" value="InterPro"/>
</dbReference>
<dbReference type="OrthoDB" id="9124618at2"/>
<evidence type="ECO:0000256" key="3">
    <source>
        <dbReference type="ARBA" id="ARBA00023125"/>
    </source>
</evidence>
<accession>A0A132HJM3</accession>